<feature type="transmembrane region" description="Helical" evidence="11">
    <location>
        <begin position="141"/>
        <end position="163"/>
    </location>
</feature>
<comment type="subcellular location">
    <subcellularLocation>
        <location evidence="1">Membrane</location>
    </subcellularLocation>
</comment>
<dbReference type="EMBL" id="JAGIXG020000009">
    <property type="protein sequence ID" value="KAI6783205.1"/>
    <property type="molecule type" value="Genomic_DNA"/>
</dbReference>
<keyword evidence="8 11" id="KW-1133">Transmembrane helix</keyword>
<dbReference type="InterPro" id="IPR057992">
    <property type="entry name" value="TPR_SYVN1_N"/>
</dbReference>
<feature type="compositionally biased region" description="Polar residues" evidence="10">
    <location>
        <begin position="614"/>
        <end position="624"/>
    </location>
</feature>
<keyword evidence="9 11" id="KW-0472">Membrane</keyword>
<feature type="compositionally biased region" description="Low complexity" evidence="10">
    <location>
        <begin position="369"/>
        <end position="406"/>
    </location>
</feature>
<feature type="compositionally biased region" description="Low complexity" evidence="10">
    <location>
        <begin position="676"/>
        <end position="687"/>
    </location>
</feature>
<keyword evidence="14" id="KW-1185">Reference proteome</keyword>
<dbReference type="GO" id="GO:0043161">
    <property type="term" value="P:proteasome-mediated ubiquitin-dependent protein catabolic process"/>
    <property type="evidence" value="ECO:0007669"/>
    <property type="project" value="TreeGrafter"/>
</dbReference>
<protein>
    <submittedName>
        <fullName evidence="13">E3 ubiquitin-protein ligase-like protein</fullName>
    </submittedName>
</protein>
<feature type="transmembrane region" description="Helical" evidence="11">
    <location>
        <begin position="104"/>
        <end position="121"/>
    </location>
</feature>
<feature type="compositionally biased region" description="Low complexity" evidence="10">
    <location>
        <begin position="445"/>
        <end position="463"/>
    </location>
</feature>
<evidence type="ECO:0000256" key="8">
    <source>
        <dbReference type="ARBA" id="ARBA00022989"/>
    </source>
</evidence>
<dbReference type="OrthoDB" id="7759664at2759"/>
<feature type="domain" description="E3 ubiquitin-protein ligase synoviolin-like TPR repeats" evidence="12">
    <location>
        <begin position="5"/>
        <end position="330"/>
    </location>
</feature>
<feature type="compositionally biased region" description="Basic and acidic residues" evidence="10">
    <location>
        <begin position="220"/>
        <end position="233"/>
    </location>
</feature>
<name>A0A9P9Y4J9_9HYPO</name>
<proteinExistence type="predicted"/>
<evidence type="ECO:0000256" key="3">
    <source>
        <dbReference type="ARBA" id="ARBA00022679"/>
    </source>
</evidence>
<keyword evidence="5" id="KW-0479">Metal-binding</keyword>
<evidence type="ECO:0000256" key="5">
    <source>
        <dbReference type="ARBA" id="ARBA00022723"/>
    </source>
</evidence>
<evidence type="ECO:0000313" key="13">
    <source>
        <dbReference type="EMBL" id="KAI6783205.1"/>
    </source>
</evidence>
<keyword evidence="4 11" id="KW-0812">Transmembrane</keyword>
<evidence type="ECO:0000256" key="1">
    <source>
        <dbReference type="ARBA" id="ARBA00004370"/>
    </source>
</evidence>
<keyword evidence="7" id="KW-0862">Zinc</keyword>
<reference evidence="13" key="2">
    <citation type="submission" date="2022-07" db="EMBL/GenBank/DDBJ databases">
        <authorList>
            <person name="Goncalves M.F.M."/>
            <person name="Hilario S."/>
            <person name="Van De Peer Y."/>
            <person name="Esteves A.C."/>
            <person name="Alves A."/>
        </authorList>
    </citation>
    <scope>NUCLEOTIDE SEQUENCE</scope>
    <source>
        <strain evidence="13">MUM 19.33</strain>
    </source>
</reference>
<feature type="transmembrane region" description="Helical" evidence="11">
    <location>
        <begin position="39"/>
        <end position="63"/>
    </location>
</feature>
<feature type="compositionally biased region" description="Polar residues" evidence="10">
    <location>
        <begin position="664"/>
        <end position="674"/>
    </location>
</feature>
<gene>
    <name evidence="13" type="ORF">J7T54_000707</name>
</gene>
<dbReference type="GO" id="GO:0012505">
    <property type="term" value="C:endomembrane system"/>
    <property type="evidence" value="ECO:0007669"/>
    <property type="project" value="UniProtKB-SubCell"/>
</dbReference>
<evidence type="ECO:0000256" key="11">
    <source>
        <dbReference type="SAM" id="Phobius"/>
    </source>
</evidence>
<sequence length="750" mass="82521">MPKMRLGWYAGVSTALAGSVVLSAFLQRPNFYSAMVYLAQSNFCLIVLVNFTLLLYSSFLYSLTRVCFGRLRAVEVEQLTERAWFAITETCLAMTIFREEIGPWFLVMFAALVSGKMWGWIGDGRVEVLEQQPPANPRLFHTRLSFSLALSFAYDGAMLWYILKTVIQQARPNMMVMFLFEFAVLLTTSWRTGVRYLLSLFEQWIIQDQTKKRLAERKREVREQREATTRQREQAAAAGVEAPVDQEPLPHEDDVDEMDIEVPGWAAKGEWVLWLDLITDFVKLAIYASFFIMLLMFYGLPIHIIRDLFLTSRDFLKRLNALLRYRKAIQEMNKYPDATAAELAEENTAPRRDHGGRRALRIQIGGDAAPAAGQAGADGVNPQVDAQGQQVDRQAGQQQQQRQEQQPAANRPRVFNLGPLRLGFGANNAQVEELARQFGMAQPAPVPAANGAPAQATAPAGMAHSQPTTGDNLQNAASLLQQAEQALLAELNVLRHRQQELQTSQLLMAELQRLRLRQQADHIAPRPATFPHVPFGAMPAMPPSMPAAPPGYPGIPTRLNSPILGRHGTSEYHTSIPSGSPELPEGVTIPPGWSLMPLQRLENGLFARQPSPQPGSMPTQSDSLLSEVAPQRSVSEGASRHHESPATNGHASVPGSNEPEPDGTPSNNHLNAQPTPVVVSPSPVAPSWDFGNRARLDPETTSEAGSTSTSHETPAPNGDASSEDKGKGKAVTVEETSDDDDNGEPKTKDT</sequence>
<evidence type="ECO:0000256" key="10">
    <source>
        <dbReference type="SAM" id="MobiDB-lite"/>
    </source>
</evidence>
<feature type="region of interest" description="Disordered" evidence="10">
    <location>
        <begin position="445"/>
        <end position="472"/>
    </location>
</feature>
<dbReference type="PANTHER" id="PTHR22763">
    <property type="entry name" value="RING ZINC FINGER PROTEIN"/>
    <property type="match status" value="1"/>
</dbReference>
<feature type="region of interest" description="Disordered" evidence="10">
    <location>
        <begin position="220"/>
        <end position="242"/>
    </location>
</feature>
<dbReference type="InterPro" id="IPR050731">
    <property type="entry name" value="HRD1_E3_ubiq-ligases"/>
</dbReference>
<evidence type="ECO:0000256" key="4">
    <source>
        <dbReference type="ARBA" id="ARBA00022692"/>
    </source>
</evidence>
<comment type="pathway">
    <text evidence="2">Protein modification; protein ubiquitination.</text>
</comment>
<evidence type="ECO:0000256" key="2">
    <source>
        <dbReference type="ARBA" id="ARBA00004906"/>
    </source>
</evidence>
<dbReference type="GO" id="GO:0036503">
    <property type="term" value="P:ERAD pathway"/>
    <property type="evidence" value="ECO:0007669"/>
    <property type="project" value="TreeGrafter"/>
</dbReference>
<dbReference type="GO" id="GO:0061630">
    <property type="term" value="F:ubiquitin protein ligase activity"/>
    <property type="evidence" value="ECO:0007669"/>
    <property type="project" value="UniProtKB-EC"/>
</dbReference>
<feature type="transmembrane region" description="Helical" evidence="11">
    <location>
        <begin position="284"/>
        <end position="305"/>
    </location>
</feature>
<dbReference type="GO" id="GO:0008270">
    <property type="term" value="F:zinc ion binding"/>
    <property type="evidence" value="ECO:0007669"/>
    <property type="project" value="UniProtKB-KW"/>
</dbReference>
<feature type="compositionally biased region" description="Low complexity" evidence="10">
    <location>
        <begin position="699"/>
        <end position="713"/>
    </location>
</feature>
<evidence type="ECO:0000256" key="7">
    <source>
        <dbReference type="ARBA" id="ARBA00022833"/>
    </source>
</evidence>
<dbReference type="GeneID" id="75827226"/>
<comment type="caution">
    <text evidence="13">The sequence shown here is derived from an EMBL/GenBank/DDBJ whole genome shotgun (WGS) entry which is preliminary data.</text>
</comment>
<organism evidence="13 14">
    <name type="scientific">Emericellopsis cladophorae</name>
    <dbReference type="NCBI Taxonomy" id="2686198"/>
    <lineage>
        <taxon>Eukaryota</taxon>
        <taxon>Fungi</taxon>
        <taxon>Dikarya</taxon>
        <taxon>Ascomycota</taxon>
        <taxon>Pezizomycotina</taxon>
        <taxon>Sordariomycetes</taxon>
        <taxon>Hypocreomycetidae</taxon>
        <taxon>Hypocreales</taxon>
        <taxon>Bionectriaceae</taxon>
        <taxon>Emericellopsis</taxon>
    </lineage>
</organism>
<keyword evidence="6" id="KW-0863">Zinc-finger</keyword>
<keyword evidence="3" id="KW-0808">Transferase</keyword>
<evidence type="ECO:0000259" key="12">
    <source>
        <dbReference type="Pfam" id="PF25563"/>
    </source>
</evidence>
<feature type="region of interest" description="Disordered" evidence="10">
    <location>
        <begin position="369"/>
        <end position="416"/>
    </location>
</feature>
<evidence type="ECO:0000313" key="14">
    <source>
        <dbReference type="Proteomes" id="UP001055219"/>
    </source>
</evidence>
<reference evidence="13" key="1">
    <citation type="journal article" date="2021" name="J Fungi (Basel)">
        <title>Genomic and Metabolomic Analyses of the Marine Fungus Emericellopsis cladophorae: Insights into Saltwater Adaptability Mechanisms and Its Biosynthetic Potential.</title>
        <authorList>
            <person name="Goncalves M.F.M."/>
            <person name="Hilario S."/>
            <person name="Van de Peer Y."/>
            <person name="Esteves A.C."/>
            <person name="Alves A."/>
        </authorList>
    </citation>
    <scope>NUCLEOTIDE SEQUENCE</scope>
    <source>
        <strain evidence="13">MUM 19.33</strain>
    </source>
</reference>
<feature type="region of interest" description="Disordered" evidence="10">
    <location>
        <begin position="571"/>
        <end position="750"/>
    </location>
</feature>
<dbReference type="PANTHER" id="PTHR22763:SF184">
    <property type="entry name" value="E3 UBIQUITIN-PROTEIN LIGASE SYNOVIOLIN"/>
    <property type="match status" value="1"/>
</dbReference>
<dbReference type="Pfam" id="PF25563">
    <property type="entry name" value="TPR_SYVN1_N"/>
    <property type="match status" value="1"/>
</dbReference>
<dbReference type="Proteomes" id="UP001055219">
    <property type="component" value="Unassembled WGS sequence"/>
</dbReference>
<evidence type="ECO:0000256" key="9">
    <source>
        <dbReference type="ARBA" id="ARBA00023136"/>
    </source>
</evidence>
<evidence type="ECO:0000256" key="6">
    <source>
        <dbReference type="ARBA" id="ARBA00022771"/>
    </source>
</evidence>
<dbReference type="AlphaFoldDB" id="A0A9P9Y4J9"/>
<dbReference type="RefSeq" id="XP_051364061.1">
    <property type="nucleotide sequence ID" value="XM_051504556.1"/>
</dbReference>
<accession>A0A9P9Y4J9</accession>